<accession>A0AAD4SV78</accession>
<dbReference type="EMBL" id="JAJJMB010008255">
    <property type="protein sequence ID" value="KAI3924957.1"/>
    <property type="molecule type" value="Genomic_DNA"/>
</dbReference>
<protein>
    <submittedName>
        <fullName evidence="1">Uncharacterized protein</fullName>
    </submittedName>
</protein>
<organism evidence="1 2">
    <name type="scientific">Papaver atlanticum</name>
    <dbReference type="NCBI Taxonomy" id="357466"/>
    <lineage>
        <taxon>Eukaryota</taxon>
        <taxon>Viridiplantae</taxon>
        <taxon>Streptophyta</taxon>
        <taxon>Embryophyta</taxon>
        <taxon>Tracheophyta</taxon>
        <taxon>Spermatophyta</taxon>
        <taxon>Magnoliopsida</taxon>
        <taxon>Ranunculales</taxon>
        <taxon>Papaveraceae</taxon>
        <taxon>Papaveroideae</taxon>
        <taxon>Papaver</taxon>
    </lineage>
</organism>
<dbReference type="Proteomes" id="UP001202328">
    <property type="component" value="Unassembled WGS sequence"/>
</dbReference>
<reference evidence="1" key="1">
    <citation type="submission" date="2022-04" db="EMBL/GenBank/DDBJ databases">
        <title>A functionally conserved STORR gene fusion in Papaver species that diverged 16.8 million years ago.</title>
        <authorList>
            <person name="Catania T."/>
        </authorList>
    </citation>
    <scope>NUCLEOTIDE SEQUENCE</scope>
    <source>
        <strain evidence="1">S-188037</strain>
    </source>
</reference>
<sequence>MEDKDYEGMKTDGSYNIVMFKKGKESLIPVYEYANHHEQRTPFGIVNLRCGNLQHGTKDPVVVVTGNFRKPYEQLGIDPVSGKKHPIYFVVGDIIVPAVSINEYQYQALLLPNLPGGVNFFVSLNRMAPASQVMKLNFPYKTSRNNNKSGEDCNPICSPCKVRNVKYFGEYCALICTMLREFIFLKILEEDIAEGGEQTTISNNFLSLLV</sequence>
<proteinExistence type="predicted"/>
<keyword evidence="2" id="KW-1185">Reference proteome</keyword>
<evidence type="ECO:0000313" key="2">
    <source>
        <dbReference type="Proteomes" id="UP001202328"/>
    </source>
</evidence>
<evidence type="ECO:0000313" key="1">
    <source>
        <dbReference type="EMBL" id="KAI3924957.1"/>
    </source>
</evidence>
<gene>
    <name evidence="1" type="ORF">MKW98_002866</name>
</gene>
<comment type="caution">
    <text evidence="1">The sequence shown here is derived from an EMBL/GenBank/DDBJ whole genome shotgun (WGS) entry which is preliminary data.</text>
</comment>
<name>A0AAD4SV78_9MAGN</name>
<dbReference type="AlphaFoldDB" id="A0AAD4SV78"/>